<gene>
    <name evidence="3" type="ORF">WAE96_17925</name>
</gene>
<evidence type="ECO:0000256" key="2">
    <source>
        <dbReference type="SAM" id="MobiDB-lite"/>
    </source>
</evidence>
<accession>A0ABU8EX50</accession>
<sequence>MNKRIEPELFGSTPDLDQVAQSKEPIAQSSKQAPSAPQNVPDTPAVKKSSNVFTWLGAISIIALAAGGYTLYQQNLATQAQLAASNQRIAELESALSATGEEMGESAGAIKAKVSALSKRTDELWTQMDKLWASAWRRNQSEIKQLKDQASDITKNQKTAQANVSSELKTLSQNHTELTLKLSVLEEQQQATKALKNQLAVVNTELDQIKSKSQGRDAKQVEIGGSIAELEMTQNALAEQLQRLESKLAAAKPAQL</sequence>
<dbReference type="EMBL" id="JBAWKS010000002">
    <property type="protein sequence ID" value="MEI4551559.1"/>
    <property type="molecule type" value="Genomic_DNA"/>
</dbReference>
<evidence type="ECO:0000256" key="1">
    <source>
        <dbReference type="SAM" id="Coils"/>
    </source>
</evidence>
<feature type="compositionally biased region" description="Polar residues" evidence="2">
    <location>
        <begin position="27"/>
        <end position="41"/>
    </location>
</feature>
<name>A0ABU8EX50_9GAMM</name>
<evidence type="ECO:0000313" key="4">
    <source>
        <dbReference type="Proteomes" id="UP001382455"/>
    </source>
</evidence>
<dbReference type="Proteomes" id="UP001382455">
    <property type="component" value="Unassembled WGS sequence"/>
</dbReference>
<keyword evidence="1" id="KW-0175">Coiled coil</keyword>
<dbReference type="RefSeq" id="WP_336436522.1">
    <property type="nucleotide sequence ID" value="NZ_JBAWKS010000002.1"/>
</dbReference>
<feature type="coiled-coil region" evidence="1">
    <location>
        <begin position="143"/>
        <end position="247"/>
    </location>
</feature>
<feature type="region of interest" description="Disordered" evidence="2">
    <location>
        <begin position="1"/>
        <end position="44"/>
    </location>
</feature>
<keyword evidence="4" id="KW-1185">Reference proteome</keyword>
<organism evidence="3 4">
    <name type="scientific">Pseudoalteromonas spongiae</name>
    <dbReference type="NCBI Taxonomy" id="298657"/>
    <lineage>
        <taxon>Bacteria</taxon>
        <taxon>Pseudomonadati</taxon>
        <taxon>Pseudomonadota</taxon>
        <taxon>Gammaproteobacteria</taxon>
        <taxon>Alteromonadales</taxon>
        <taxon>Pseudoalteromonadaceae</taxon>
        <taxon>Pseudoalteromonas</taxon>
    </lineage>
</organism>
<evidence type="ECO:0000313" key="3">
    <source>
        <dbReference type="EMBL" id="MEI4551559.1"/>
    </source>
</evidence>
<protein>
    <recommendedName>
        <fullName evidence="5">Chromosome partition protein Smc</fullName>
    </recommendedName>
</protein>
<evidence type="ECO:0008006" key="5">
    <source>
        <dbReference type="Google" id="ProtNLM"/>
    </source>
</evidence>
<reference evidence="3 4" key="1">
    <citation type="submission" date="2023-12" db="EMBL/GenBank/DDBJ databases">
        <title>Friends and Foes: Symbiotic and Algicidal bacterial influence on Karenia brevis blooms.</title>
        <authorList>
            <person name="Fei C."/>
            <person name="Mohamed A.R."/>
            <person name="Booker A."/>
            <person name="Arshad M."/>
            <person name="Klass S."/>
            <person name="Ahn S."/>
            <person name="Gilbert P.M."/>
            <person name="Heil C.A."/>
            <person name="Martinez J.M."/>
            <person name="Amin S.A."/>
        </authorList>
    </citation>
    <scope>NUCLEOTIDE SEQUENCE [LARGE SCALE GENOMIC DNA]</scope>
    <source>
        <strain evidence="3 4">CE15</strain>
    </source>
</reference>
<feature type="coiled-coil region" evidence="1">
    <location>
        <begin position="75"/>
        <end position="102"/>
    </location>
</feature>
<comment type="caution">
    <text evidence="3">The sequence shown here is derived from an EMBL/GenBank/DDBJ whole genome shotgun (WGS) entry which is preliminary data.</text>
</comment>
<proteinExistence type="predicted"/>